<dbReference type="AlphaFoldDB" id="A0A9D4GHJ6"/>
<keyword evidence="1" id="KW-0812">Transmembrane</keyword>
<sequence length="92" mass="10361">MQSVAVRRPSQEVPPGVEEGEEVEAILIKGQRAQVWPLLKQEAVGGAEVQGAQKKQSLQTRKLLLVLIFMKFFPLLLMRHLALENSKRLCQV</sequence>
<keyword evidence="3" id="KW-1185">Reference proteome</keyword>
<name>A0A9D4GHJ6_DREPO</name>
<evidence type="ECO:0000256" key="1">
    <source>
        <dbReference type="SAM" id="Phobius"/>
    </source>
</evidence>
<organism evidence="2 3">
    <name type="scientific">Dreissena polymorpha</name>
    <name type="common">Zebra mussel</name>
    <name type="synonym">Mytilus polymorpha</name>
    <dbReference type="NCBI Taxonomy" id="45954"/>
    <lineage>
        <taxon>Eukaryota</taxon>
        <taxon>Metazoa</taxon>
        <taxon>Spiralia</taxon>
        <taxon>Lophotrochozoa</taxon>
        <taxon>Mollusca</taxon>
        <taxon>Bivalvia</taxon>
        <taxon>Autobranchia</taxon>
        <taxon>Heteroconchia</taxon>
        <taxon>Euheterodonta</taxon>
        <taxon>Imparidentia</taxon>
        <taxon>Neoheterodontei</taxon>
        <taxon>Myida</taxon>
        <taxon>Dreissenoidea</taxon>
        <taxon>Dreissenidae</taxon>
        <taxon>Dreissena</taxon>
    </lineage>
</organism>
<gene>
    <name evidence="2" type="ORF">DPMN_118523</name>
</gene>
<keyword evidence="1" id="KW-0472">Membrane</keyword>
<reference evidence="2" key="1">
    <citation type="journal article" date="2019" name="bioRxiv">
        <title>The Genome of the Zebra Mussel, Dreissena polymorpha: A Resource for Invasive Species Research.</title>
        <authorList>
            <person name="McCartney M.A."/>
            <person name="Auch B."/>
            <person name="Kono T."/>
            <person name="Mallez S."/>
            <person name="Zhang Y."/>
            <person name="Obille A."/>
            <person name="Becker A."/>
            <person name="Abrahante J.E."/>
            <person name="Garbe J."/>
            <person name="Badalamenti J.P."/>
            <person name="Herman A."/>
            <person name="Mangelson H."/>
            <person name="Liachko I."/>
            <person name="Sullivan S."/>
            <person name="Sone E.D."/>
            <person name="Koren S."/>
            <person name="Silverstein K.A.T."/>
            <person name="Beckman K.B."/>
            <person name="Gohl D.M."/>
        </authorList>
    </citation>
    <scope>NUCLEOTIDE SEQUENCE</scope>
    <source>
        <strain evidence="2">Duluth1</strain>
        <tissue evidence="2">Whole animal</tissue>
    </source>
</reference>
<dbReference type="Proteomes" id="UP000828390">
    <property type="component" value="Unassembled WGS sequence"/>
</dbReference>
<proteinExistence type="predicted"/>
<evidence type="ECO:0000313" key="2">
    <source>
        <dbReference type="EMBL" id="KAH3816998.1"/>
    </source>
</evidence>
<dbReference type="EMBL" id="JAIWYP010000005">
    <property type="protein sequence ID" value="KAH3816998.1"/>
    <property type="molecule type" value="Genomic_DNA"/>
</dbReference>
<keyword evidence="1" id="KW-1133">Transmembrane helix</keyword>
<feature type="transmembrane region" description="Helical" evidence="1">
    <location>
        <begin position="63"/>
        <end position="82"/>
    </location>
</feature>
<accession>A0A9D4GHJ6</accession>
<protein>
    <submittedName>
        <fullName evidence="2">Uncharacterized protein</fullName>
    </submittedName>
</protein>
<evidence type="ECO:0000313" key="3">
    <source>
        <dbReference type="Proteomes" id="UP000828390"/>
    </source>
</evidence>
<reference evidence="2" key="2">
    <citation type="submission" date="2020-11" db="EMBL/GenBank/DDBJ databases">
        <authorList>
            <person name="McCartney M.A."/>
            <person name="Auch B."/>
            <person name="Kono T."/>
            <person name="Mallez S."/>
            <person name="Becker A."/>
            <person name="Gohl D.M."/>
            <person name="Silverstein K.A.T."/>
            <person name="Koren S."/>
            <person name="Bechman K.B."/>
            <person name="Herman A."/>
            <person name="Abrahante J.E."/>
            <person name="Garbe J."/>
        </authorList>
    </citation>
    <scope>NUCLEOTIDE SEQUENCE</scope>
    <source>
        <strain evidence="2">Duluth1</strain>
        <tissue evidence="2">Whole animal</tissue>
    </source>
</reference>
<comment type="caution">
    <text evidence="2">The sequence shown here is derived from an EMBL/GenBank/DDBJ whole genome shotgun (WGS) entry which is preliminary data.</text>
</comment>